<name>A0A7G5H277_9BACT</name>
<evidence type="ECO:0000313" key="1">
    <source>
        <dbReference type="EMBL" id="QMW05219.1"/>
    </source>
</evidence>
<evidence type="ECO:0000313" key="2">
    <source>
        <dbReference type="Proteomes" id="UP000515369"/>
    </source>
</evidence>
<dbReference type="KEGG" id="sfol:H3H32_10185"/>
<dbReference type="RefSeq" id="WP_182462565.1">
    <property type="nucleotide sequence ID" value="NZ_CP059732.1"/>
</dbReference>
<dbReference type="AlphaFoldDB" id="A0A7G5H277"/>
<gene>
    <name evidence="1" type="ORF">H3H32_10185</name>
</gene>
<proteinExistence type="predicted"/>
<sequence length="81" mass="8547">MNEKECQRQNRSIGRFFTKHTLGVPQLKSATTYKVFTGGSVSAVSTNVNGIYTSGAYTSGTQSTSFTMSSVVMQVGGSVGP</sequence>
<keyword evidence="2" id="KW-1185">Reference proteome</keyword>
<dbReference type="Proteomes" id="UP000515369">
    <property type="component" value="Chromosome"/>
</dbReference>
<protein>
    <submittedName>
        <fullName evidence="1">Uncharacterized protein</fullName>
    </submittedName>
</protein>
<reference evidence="1 2" key="1">
    <citation type="submission" date="2020-07" db="EMBL/GenBank/DDBJ databases">
        <title>Spirosoma foliorum sp. nov., isolated from the leaves on the Nejang mountain Korea, Republic of.</title>
        <authorList>
            <person name="Ho H."/>
            <person name="Lee Y.-J."/>
            <person name="Nurcahyanto D.-A."/>
            <person name="Kim S.-G."/>
        </authorList>
    </citation>
    <scope>NUCLEOTIDE SEQUENCE [LARGE SCALE GENOMIC DNA]</scope>
    <source>
        <strain evidence="1 2">PL0136</strain>
    </source>
</reference>
<organism evidence="1 2">
    <name type="scientific">Spirosoma foliorum</name>
    <dbReference type="NCBI Taxonomy" id="2710596"/>
    <lineage>
        <taxon>Bacteria</taxon>
        <taxon>Pseudomonadati</taxon>
        <taxon>Bacteroidota</taxon>
        <taxon>Cytophagia</taxon>
        <taxon>Cytophagales</taxon>
        <taxon>Cytophagaceae</taxon>
        <taxon>Spirosoma</taxon>
    </lineage>
</organism>
<accession>A0A7G5H277</accession>
<dbReference type="EMBL" id="CP059732">
    <property type="protein sequence ID" value="QMW05219.1"/>
    <property type="molecule type" value="Genomic_DNA"/>
</dbReference>